<sequence>MKIAKEAYYNETRKLFTFEQCWNILRDHKKWKDHSGKKPLMPTEAPPSASAPPLPISGPPEAPSPSANGDNEESICLIGLTEELRVALQHAQVQMEHKKMENHIMNKDLDLLTDEISRQYFEMKKRKIMDTLEAQEHAHLLDLANNSSQSSICSHPLQNGNSLASDIDMPNNTCIDPGLECL</sequence>
<dbReference type="STRING" id="27349.A0A0L6UJZ6"/>
<protein>
    <recommendedName>
        <fullName evidence="2">No apical meristem-associated C-terminal domain-containing protein</fullName>
    </recommendedName>
</protein>
<dbReference type="InterPro" id="IPR029466">
    <property type="entry name" value="NAM-associated_C"/>
</dbReference>
<name>A0A0L6UJZ6_9BASI</name>
<dbReference type="Pfam" id="PF14303">
    <property type="entry name" value="NAM-associated"/>
    <property type="match status" value="2"/>
</dbReference>
<organism evidence="3 4">
    <name type="scientific">Puccinia sorghi</name>
    <dbReference type="NCBI Taxonomy" id="27349"/>
    <lineage>
        <taxon>Eukaryota</taxon>
        <taxon>Fungi</taxon>
        <taxon>Dikarya</taxon>
        <taxon>Basidiomycota</taxon>
        <taxon>Pucciniomycotina</taxon>
        <taxon>Pucciniomycetes</taxon>
        <taxon>Pucciniales</taxon>
        <taxon>Pucciniaceae</taxon>
        <taxon>Puccinia</taxon>
    </lineage>
</organism>
<evidence type="ECO:0000259" key="2">
    <source>
        <dbReference type="Pfam" id="PF14303"/>
    </source>
</evidence>
<evidence type="ECO:0000313" key="4">
    <source>
        <dbReference type="Proteomes" id="UP000037035"/>
    </source>
</evidence>
<keyword evidence="4" id="KW-1185">Reference proteome</keyword>
<comment type="caution">
    <text evidence="3">The sequence shown here is derived from an EMBL/GenBank/DDBJ whole genome shotgun (WGS) entry which is preliminary data.</text>
</comment>
<dbReference type="Proteomes" id="UP000037035">
    <property type="component" value="Unassembled WGS sequence"/>
</dbReference>
<evidence type="ECO:0000256" key="1">
    <source>
        <dbReference type="SAM" id="MobiDB-lite"/>
    </source>
</evidence>
<reference evidence="3 4" key="1">
    <citation type="submission" date="2015-08" db="EMBL/GenBank/DDBJ databases">
        <title>Next Generation Sequencing and Analysis of the Genome of Puccinia sorghi L Schw, the Causal Agent of Maize Common Rust.</title>
        <authorList>
            <person name="Rochi L."/>
            <person name="Burguener G."/>
            <person name="Darino M."/>
            <person name="Turjanski A."/>
            <person name="Kreff E."/>
            <person name="Dieguez M.J."/>
            <person name="Sacco F."/>
        </authorList>
    </citation>
    <scope>NUCLEOTIDE SEQUENCE [LARGE SCALE GENOMIC DNA]</scope>
    <source>
        <strain evidence="3 4">RO10H11247</strain>
    </source>
</reference>
<dbReference type="EMBL" id="LAVV01010579">
    <property type="protein sequence ID" value="KNZ48844.1"/>
    <property type="molecule type" value="Genomic_DNA"/>
</dbReference>
<evidence type="ECO:0000313" key="3">
    <source>
        <dbReference type="EMBL" id="KNZ48844.1"/>
    </source>
</evidence>
<feature type="domain" description="No apical meristem-associated C-terminal" evidence="2">
    <location>
        <begin position="14"/>
        <end position="67"/>
    </location>
</feature>
<feature type="region of interest" description="Disordered" evidence="1">
    <location>
        <begin position="32"/>
        <end position="72"/>
    </location>
</feature>
<feature type="domain" description="No apical meristem-associated C-terminal" evidence="2">
    <location>
        <begin position="85"/>
        <end position="128"/>
    </location>
</feature>
<accession>A0A0L6UJZ6</accession>
<gene>
    <name evidence="3" type="ORF">VP01_5373g1</name>
</gene>
<dbReference type="AlphaFoldDB" id="A0A0L6UJZ6"/>
<proteinExistence type="predicted"/>
<dbReference type="VEuPathDB" id="FungiDB:VP01_5373g1"/>
<feature type="compositionally biased region" description="Pro residues" evidence="1">
    <location>
        <begin position="49"/>
        <end position="63"/>
    </location>
</feature>